<accession>A0AAV2P4E6</accession>
<reference evidence="1" key="1">
    <citation type="submission" date="2024-04" db="EMBL/GenBank/DDBJ databases">
        <authorList>
            <consortium name="Molecular Ecology Group"/>
        </authorList>
    </citation>
    <scope>NUCLEOTIDE SEQUENCE</scope>
</reference>
<evidence type="ECO:0000313" key="2">
    <source>
        <dbReference type="Proteomes" id="UP001497644"/>
    </source>
</evidence>
<protein>
    <submittedName>
        <fullName evidence="1">Uncharacterized protein</fullName>
    </submittedName>
</protein>
<name>A0AAV2P4E6_9HYME</name>
<evidence type="ECO:0000313" key="1">
    <source>
        <dbReference type="EMBL" id="CAL1686485.1"/>
    </source>
</evidence>
<keyword evidence="2" id="KW-1185">Reference proteome</keyword>
<dbReference type="EMBL" id="OZ034830">
    <property type="protein sequence ID" value="CAL1686485.1"/>
    <property type="molecule type" value="Genomic_DNA"/>
</dbReference>
<sequence length="111" mass="12866">MFLPVLGRCGFLTHILGRLDDLEAFGGRSIGGRTRTSGSWRRNRVRLRDGRHRCRVLCGSTKKKKKVPHYGDVSRKKKNTYISYSLTRFERQISAIKVKLSMLRRCKRATL</sequence>
<gene>
    <name evidence="1" type="ORF">LPLAT_LOCUS11861</name>
</gene>
<dbReference type="Proteomes" id="UP001497644">
    <property type="component" value="Chromosome 7"/>
</dbReference>
<organism evidence="1 2">
    <name type="scientific">Lasius platythorax</name>
    <dbReference type="NCBI Taxonomy" id="488582"/>
    <lineage>
        <taxon>Eukaryota</taxon>
        <taxon>Metazoa</taxon>
        <taxon>Ecdysozoa</taxon>
        <taxon>Arthropoda</taxon>
        <taxon>Hexapoda</taxon>
        <taxon>Insecta</taxon>
        <taxon>Pterygota</taxon>
        <taxon>Neoptera</taxon>
        <taxon>Endopterygota</taxon>
        <taxon>Hymenoptera</taxon>
        <taxon>Apocrita</taxon>
        <taxon>Aculeata</taxon>
        <taxon>Formicoidea</taxon>
        <taxon>Formicidae</taxon>
        <taxon>Formicinae</taxon>
        <taxon>Lasius</taxon>
        <taxon>Lasius</taxon>
    </lineage>
</organism>
<dbReference type="AlphaFoldDB" id="A0AAV2P4E6"/>
<proteinExistence type="predicted"/>